<accession>A0A834YGR3</accession>
<evidence type="ECO:0000256" key="3">
    <source>
        <dbReference type="ARBA" id="ARBA00022989"/>
    </source>
</evidence>
<reference evidence="6 7" key="1">
    <citation type="submission" date="2020-04" db="EMBL/GenBank/DDBJ databases">
        <title>Plant Genome Project.</title>
        <authorList>
            <person name="Zhang R.-G."/>
        </authorList>
    </citation>
    <scope>NUCLEOTIDE SEQUENCE [LARGE SCALE GENOMIC DNA]</scope>
    <source>
        <strain evidence="6">YNK0</strain>
        <tissue evidence="6">Leaf</tissue>
    </source>
</reference>
<name>A0A834YGR3_TETSI</name>
<evidence type="ECO:0000313" key="6">
    <source>
        <dbReference type="EMBL" id="KAF8379576.1"/>
    </source>
</evidence>
<dbReference type="Proteomes" id="UP000655225">
    <property type="component" value="Unassembled WGS sequence"/>
</dbReference>
<gene>
    <name evidence="6" type="ORF">HHK36_029017</name>
</gene>
<evidence type="ECO:0000256" key="2">
    <source>
        <dbReference type="ARBA" id="ARBA00022692"/>
    </source>
</evidence>
<dbReference type="EMBL" id="JABCRI010000022">
    <property type="protein sequence ID" value="KAF8379576.1"/>
    <property type="molecule type" value="Genomic_DNA"/>
</dbReference>
<organism evidence="6 7">
    <name type="scientific">Tetracentron sinense</name>
    <name type="common">Spur-leaf</name>
    <dbReference type="NCBI Taxonomy" id="13715"/>
    <lineage>
        <taxon>Eukaryota</taxon>
        <taxon>Viridiplantae</taxon>
        <taxon>Streptophyta</taxon>
        <taxon>Embryophyta</taxon>
        <taxon>Tracheophyta</taxon>
        <taxon>Spermatophyta</taxon>
        <taxon>Magnoliopsida</taxon>
        <taxon>Trochodendrales</taxon>
        <taxon>Trochodendraceae</taxon>
        <taxon>Tetracentron</taxon>
    </lineage>
</organism>
<keyword evidence="7" id="KW-1185">Reference proteome</keyword>
<evidence type="ECO:0000256" key="4">
    <source>
        <dbReference type="ARBA" id="ARBA00023136"/>
    </source>
</evidence>
<proteinExistence type="inferred from homology"/>
<evidence type="ECO:0000313" key="7">
    <source>
        <dbReference type="Proteomes" id="UP000655225"/>
    </source>
</evidence>
<dbReference type="AlphaFoldDB" id="A0A834YGR3"/>
<protein>
    <submittedName>
        <fullName evidence="6">Uncharacterized protein</fullName>
    </submittedName>
</protein>
<comment type="caution">
    <text evidence="6">The sequence shown here is derived from an EMBL/GenBank/DDBJ whole genome shotgun (WGS) entry which is preliminary data.</text>
</comment>
<dbReference type="InterPro" id="IPR008511">
    <property type="entry name" value="ROH1-like"/>
</dbReference>
<dbReference type="PANTHER" id="PTHR31509">
    <property type="entry name" value="BPS1-LIKE PROTEIN"/>
    <property type="match status" value="1"/>
</dbReference>
<evidence type="ECO:0000256" key="5">
    <source>
        <dbReference type="ARBA" id="ARBA00035114"/>
    </source>
</evidence>
<keyword evidence="2" id="KW-0812">Transmembrane</keyword>
<dbReference type="OMA" id="GWRQHIG"/>
<keyword evidence="4" id="KW-0472">Membrane</keyword>
<comment type="subcellular location">
    <subcellularLocation>
        <location evidence="1">Membrane</location>
        <topology evidence="1">Single-pass membrane protein</topology>
    </subcellularLocation>
</comment>
<dbReference type="GO" id="GO:0016020">
    <property type="term" value="C:membrane"/>
    <property type="evidence" value="ECO:0007669"/>
    <property type="project" value="UniProtKB-SubCell"/>
</dbReference>
<dbReference type="Pfam" id="PF05633">
    <property type="entry name" value="ROH1-like"/>
    <property type="match status" value="2"/>
</dbReference>
<dbReference type="OrthoDB" id="694709at2759"/>
<sequence>MSRPHDGHRPFFPFGNPFRMILPKGSYLSPKLLALLNSFEENLAERLKKLKPKDRGEVLSLSWLKLAIESLCETHSDIKILITELQFPVSDWDEKWMDVYLDNSVKLLDICIAFSSELSRLNQGQVLLQCILHALDASIAFPSSEQLVQARSSLADWMELISSRNPKLEKCCAILHGIAGSLYLPKAKNSAKGKVLMRAMYGIKVETIFVCSVFMAAFSGSVKPLMDLHVPDEFFWAEAFTDLQADVNGESKMLFSKGNVTILKELEAVEMCSKTLCTMIDEGLGSAEARTLQNFILDFGKRTERLSQGLDLLSKEVEGFFQISLTGRDALLCNLRVCGTDSDLNQGNNGVVRGAL</sequence>
<comment type="similarity">
    <text evidence="5">Belongs to the ROH1 family.</text>
</comment>
<keyword evidence="3" id="KW-1133">Transmembrane helix</keyword>
<evidence type="ECO:0000256" key="1">
    <source>
        <dbReference type="ARBA" id="ARBA00004167"/>
    </source>
</evidence>